<protein>
    <submittedName>
        <fullName evidence="2">Uncharacterized protein</fullName>
    </submittedName>
</protein>
<evidence type="ECO:0000313" key="3">
    <source>
        <dbReference type="Proteomes" id="UP001283361"/>
    </source>
</evidence>
<feature type="compositionally biased region" description="Basic and acidic residues" evidence="1">
    <location>
        <begin position="17"/>
        <end position="38"/>
    </location>
</feature>
<evidence type="ECO:0000313" key="2">
    <source>
        <dbReference type="EMBL" id="KAK3712468.1"/>
    </source>
</evidence>
<evidence type="ECO:0000256" key="1">
    <source>
        <dbReference type="SAM" id="MobiDB-lite"/>
    </source>
</evidence>
<proteinExistence type="predicted"/>
<accession>A0AAE0XUF5</accession>
<feature type="region of interest" description="Disordered" evidence="1">
    <location>
        <begin position="1"/>
        <end position="47"/>
    </location>
</feature>
<keyword evidence="3" id="KW-1185">Reference proteome</keyword>
<sequence>MYSIAKLPQSGFPHSLTRADRKKEPTRSIHNKDPHMENPTHLPANVKAKNSPSFPLLDLCYRSWDPTISAAVKLKFSFPGSRICKDNTMRCLNSTGGLPGKELRGGTFLFPSISGKVRGFLTGGSRQDPVLLIQGKGSNKLETAQEMKSKAERIRIIAALMPTIMHRKREPWFGSGMTRTSLWLDCYPGGCAAGSRTFGTNHALCGVSSQNSVQLVPPPPPPEWE</sequence>
<name>A0AAE0XUF5_9GAST</name>
<comment type="caution">
    <text evidence="2">The sequence shown here is derived from an EMBL/GenBank/DDBJ whole genome shotgun (WGS) entry which is preliminary data.</text>
</comment>
<gene>
    <name evidence="2" type="ORF">RRG08_002798</name>
</gene>
<dbReference type="Proteomes" id="UP001283361">
    <property type="component" value="Unassembled WGS sequence"/>
</dbReference>
<dbReference type="EMBL" id="JAWDGP010007584">
    <property type="protein sequence ID" value="KAK3712468.1"/>
    <property type="molecule type" value="Genomic_DNA"/>
</dbReference>
<dbReference type="AlphaFoldDB" id="A0AAE0XUF5"/>
<organism evidence="2 3">
    <name type="scientific">Elysia crispata</name>
    <name type="common">lettuce slug</name>
    <dbReference type="NCBI Taxonomy" id="231223"/>
    <lineage>
        <taxon>Eukaryota</taxon>
        <taxon>Metazoa</taxon>
        <taxon>Spiralia</taxon>
        <taxon>Lophotrochozoa</taxon>
        <taxon>Mollusca</taxon>
        <taxon>Gastropoda</taxon>
        <taxon>Heterobranchia</taxon>
        <taxon>Euthyneura</taxon>
        <taxon>Panpulmonata</taxon>
        <taxon>Sacoglossa</taxon>
        <taxon>Placobranchoidea</taxon>
        <taxon>Plakobranchidae</taxon>
        <taxon>Elysia</taxon>
    </lineage>
</organism>
<reference evidence="2" key="1">
    <citation type="journal article" date="2023" name="G3 (Bethesda)">
        <title>A reference genome for the long-term kleptoplast-retaining sea slug Elysia crispata morphotype clarki.</title>
        <authorList>
            <person name="Eastman K.E."/>
            <person name="Pendleton A.L."/>
            <person name="Shaikh M.A."/>
            <person name="Suttiyut T."/>
            <person name="Ogas R."/>
            <person name="Tomko P."/>
            <person name="Gavelis G."/>
            <person name="Widhalm J.R."/>
            <person name="Wisecaver J.H."/>
        </authorList>
    </citation>
    <scope>NUCLEOTIDE SEQUENCE</scope>
    <source>
        <strain evidence="2">ECLA1</strain>
    </source>
</reference>